<feature type="region of interest" description="Disordered" evidence="1">
    <location>
        <begin position="43"/>
        <end position="72"/>
    </location>
</feature>
<feature type="chain" id="PRO_5021259930" evidence="2">
    <location>
        <begin position="30"/>
        <end position="95"/>
    </location>
</feature>
<reference evidence="3" key="2">
    <citation type="submission" date="2025-08" db="UniProtKB">
        <authorList>
            <consortium name="Ensembl"/>
        </authorList>
    </citation>
    <scope>IDENTIFICATION</scope>
</reference>
<dbReference type="Proteomes" id="UP000314980">
    <property type="component" value="Unassembled WGS sequence"/>
</dbReference>
<name>A0A4W6EHJ3_LATCA</name>
<evidence type="ECO:0000256" key="2">
    <source>
        <dbReference type="SAM" id="SignalP"/>
    </source>
</evidence>
<keyword evidence="2" id="KW-0732">Signal</keyword>
<protein>
    <submittedName>
        <fullName evidence="3">Uncharacterized protein</fullName>
    </submittedName>
</protein>
<dbReference type="AlphaFoldDB" id="A0A4W6EHJ3"/>
<organism evidence="3 4">
    <name type="scientific">Lates calcarifer</name>
    <name type="common">Barramundi</name>
    <name type="synonym">Holocentrus calcarifer</name>
    <dbReference type="NCBI Taxonomy" id="8187"/>
    <lineage>
        <taxon>Eukaryota</taxon>
        <taxon>Metazoa</taxon>
        <taxon>Chordata</taxon>
        <taxon>Craniata</taxon>
        <taxon>Vertebrata</taxon>
        <taxon>Euteleostomi</taxon>
        <taxon>Actinopterygii</taxon>
        <taxon>Neopterygii</taxon>
        <taxon>Teleostei</taxon>
        <taxon>Neoteleostei</taxon>
        <taxon>Acanthomorphata</taxon>
        <taxon>Carangaria</taxon>
        <taxon>Carangaria incertae sedis</taxon>
        <taxon>Centropomidae</taxon>
        <taxon>Lates</taxon>
    </lineage>
</organism>
<sequence>SSPGCEPHFTPFSLGVVSLLFLTLINCGCQDLRTPPCPHPQGNYRASWATGPSASTQTTHPSKTPPHRPGRIPLKAALHSEVLGVALCPTFCNLS</sequence>
<dbReference type="InParanoid" id="A0A4W6EHJ3"/>
<evidence type="ECO:0000313" key="4">
    <source>
        <dbReference type="Proteomes" id="UP000314980"/>
    </source>
</evidence>
<dbReference type="Ensembl" id="ENSLCAT00010037506.1">
    <property type="protein sequence ID" value="ENSLCAP00010036645.1"/>
    <property type="gene ID" value="ENSLCAG00010017167.1"/>
</dbReference>
<reference evidence="4" key="1">
    <citation type="submission" date="2015-09" db="EMBL/GenBank/DDBJ databases">
        <authorList>
            <person name="Sai Rama Sridatta P."/>
        </authorList>
    </citation>
    <scope>NUCLEOTIDE SEQUENCE [LARGE SCALE GENOMIC DNA]</scope>
</reference>
<keyword evidence="4" id="KW-1185">Reference proteome</keyword>
<feature type="compositionally biased region" description="Polar residues" evidence="1">
    <location>
        <begin position="50"/>
        <end position="62"/>
    </location>
</feature>
<evidence type="ECO:0000313" key="3">
    <source>
        <dbReference type="Ensembl" id="ENSLCAP00010036645.1"/>
    </source>
</evidence>
<evidence type="ECO:0000256" key="1">
    <source>
        <dbReference type="SAM" id="MobiDB-lite"/>
    </source>
</evidence>
<feature type="signal peptide" evidence="2">
    <location>
        <begin position="1"/>
        <end position="29"/>
    </location>
</feature>
<reference evidence="3" key="3">
    <citation type="submission" date="2025-09" db="UniProtKB">
        <authorList>
            <consortium name="Ensembl"/>
        </authorList>
    </citation>
    <scope>IDENTIFICATION</scope>
</reference>
<proteinExistence type="predicted"/>
<accession>A0A4W6EHJ3</accession>